<dbReference type="EMBL" id="NPHW01006954">
    <property type="protein sequence ID" value="OXV05452.1"/>
    <property type="molecule type" value="Genomic_DNA"/>
</dbReference>
<dbReference type="PANTHER" id="PTHR14209:SF19">
    <property type="entry name" value="ISOAMYL ACETATE-HYDROLYZING ESTERASE 1 HOMOLOG"/>
    <property type="match status" value="1"/>
</dbReference>
<evidence type="ECO:0000256" key="1">
    <source>
        <dbReference type="SAM" id="MobiDB-lite"/>
    </source>
</evidence>
<accession>A0A232LMU5</accession>
<evidence type="ECO:0000313" key="3">
    <source>
        <dbReference type="Proteomes" id="UP000243515"/>
    </source>
</evidence>
<dbReference type="PANTHER" id="PTHR14209">
    <property type="entry name" value="ISOAMYL ACETATE-HYDROLYZING ESTERASE 1"/>
    <property type="match status" value="1"/>
</dbReference>
<dbReference type="InterPro" id="IPR045136">
    <property type="entry name" value="Iah1-like"/>
</dbReference>
<keyword evidence="3" id="KW-1185">Reference proteome</keyword>
<dbReference type="AlphaFoldDB" id="A0A232LMU5"/>
<organism evidence="2 3">
    <name type="scientific">Elaphomyces granulatus</name>
    <dbReference type="NCBI Taxonomy" id="519963"/>
    <lineage>
        <taxon>Eukaryota</taxon>
        <taxon>Fungi</taxon>
        <taxon>Dikarya</taxon>
        <taxon>Ascomycota</taxon>
        <taxon>Pezizomycotina</taxon>
        <taxon>Eurotiomycetes</taxon>
        <taxon>Eurotiomycetidae</taxon>
        <taxon>Eurotiales</taxon>
        <taxon>Elaphomycetaceae</taxon>
        <taxon>Elaphomyces</taxon>
    </lineage>
</organism>
<dbReference type="OrthoDB" id="671439at2759"/>
<dbReference type="InterPro" id="IPR036514">
    <property type="entry name" value="SGNH_hydro_sf"/>
</dbReference>
<protein>
    <recommendedName>
        <fullName evidence="4">SGNH hydrolase-type esterase domain-containing protein</fullName>
    </recommendedName>
</protein>
<dbReference type="Gene3D" id="3.40.50.1110">
    <property type="entry name" value="SGNH hydrolase"/>
    <property type="match status" value="1"/>
</dbReference>
<dbReference type="SUPFAM" id="SSF52266">
    <property type="entry name" value="SGNH hydrolase"/>
    <property type="match status" value="1"/>
</dbReference>
<comment type="caution">
    <text evidence="2">The sequence shown here is derived from an EMBL/GenBank/DDBJ whole genome shotgun (WGS) entry which is preliminary data.</text>
</comment>
<evidence type="ECO:0008006" key="4">
    <source>
        <dbReference type="Google" id="ProtNLM"/>
    </source>
</evidence>
<feature type="region of interest" description="Disordered" evidence="1">
    <location>
        <begin position="1"/>
        <end position="23"/>
    </location>
</feature>
<name>A0A232LMU5_9EURO</name>
<proteinExistence type="predicted"/>
<gene>
    <name evidence="2" type="ORF">Egran_06781</name>
</gene>
<sequence>MESPQAVSIFGSDESEDDAETPRSISLIEFSSSSSSLTSTTSTQATMPFSYMEGSPNNRLSMNLINPFGSIDDDDGDDLSLSFPLPAGLLEMPPFFHPTWSISEYGELNGNDHVRNYPRFYMFGDTMMDLAFKSSDKIGFGWLLRSAYEGKVEIGFFGYNTRWLYGPFEDLVIRVAERCGPPAPLLITIWLGYEDSRLSPFTTHVPLLEFEQHLRHYVRTILDHPGLEDVRIVLISPPPANIKSPRELSFPFPDTMEIQRNMVLTSRAHRTWLEKRKYAEKVVQVGEEFEDETMRVAVIDLWQALIRWACGRNGNENPGDFDELDELDMLPGCGLPNARQFGTEIFNDNLHLGPKAHEILAHELLDLIKGRWPEISPEALPHQKLAPSVYERLLDRTLEMERRVKEGRREIGTQTDSDLPNDLNQGILIDVL</sequence>
<reference evidence="2 3" key="1">
    <citation type="journal article" date="2015" name="Environ. Microbiol.">
        <title>Metagenome sequence of Elaphomyces granulatus from sporocarp tissue reveals Ascomycota ectomycorrhizal fingerprints of genome expansion and a Proteobacteria-rich microbiome.</title>
        <authorList>
            <person name="Quandt C.A."/>
            <person name="Kohler A."/>
            <person name="Hesse C.N."/>
            <person name="Sharpton T.J."/>
            <person name="Martin F."/>
            <person name="Spatafora J.W."/>
        </authorList>
    </citation>
    <scope>NUCLEOTIDE SEQUENCE [LARGE SCALE GENOMIC DNA]</scope>
    <source>
        <strain evidence="2 3">OSC145934</strain>
    </source>
</reference>
<dbReference type="Proteomes" id="UP000243515">
    <property type="component" value="Unassembled WGS sequence"/>
</dbReference>
<evidence type="ECO:0000313" key="2">
    <source>
        <dbReference type="EMBL" id="OXV05452.1"/>
    </source>
</evidence>